<evidence type="ECO:0000256" key="5">
    <source>
        <dbReference type="HAMAP-Rule" id="MF_00445"/>
    </source>
</evidence>
<evidence type="ECO:0000256" key="4">
    <source>
        <dbReference type="ARBA" id="ARBA00023136"/>
    </source>
</evidence>
<sequence precursor="true">MTLAVIVLLAFGGLVLALLAPNFDDRPAAIGAISGTVFGVALLLGLLAGQESGVLFGAVTLGPLTAASIVLLSLVGLLVAAGATIRGGGFALGSGEVHALVMWGVLGGILLVGSAHLLIFYLALELSAYATYVLVGYDRERRFGTEAAAKYMMLGSVGSALLLFGMALVYAETGSLGYGGIAAGLAYQTSGLALGGLALMLVGLGFKLAWVPFHAWAPDAYQGSFPLMAGFLSTAPKTALALGLAVLLARAFGGAGSVVAGWIGGLALVSVVLGSLWALLQTDLKRLLAYSTIVHMGFLGLALSTASLTGFTAVGYYLVAYIVTSLGLFFVLEALEAGGLPSTLEAWKGLGRRNALVGVLVAVFVLSLAGVPLLAGFLAKIYVFAALAQAGAWAALVVAVVMVVFGYYFYFRVLAAVFLDAPAEGAPALDFSPTALSLVVLLALAVVALGVWPQPVLDWLQTAIAGLV</sequence>
<feature type="transmembrane region" description="Helical" evidence="5">
    <location>
        <begin position="54"/>
        <end position="80"/>
    </location>
</feature>
<comment type="function">
    <text evidence="5">NDH-1 shuttles electrons from NADH, via FMN and iron-sulfur (Fe-S) centers, to quinones in the respiratory chain. The immediate electron acceptor for the enzyme in this species is believed to be a menaquinone. Couples the redox reaction to proton translocation (for every two electrons transferred, four hydrogen ions are translocated across the cytoplasmic membrane), and thus conserves the redox energy in a proton gradient.</text>
</comment>
<dbReference type="STRING" id="670487.Ocepr_0665"/>
<gene>
    <name evidence="5" type="primary">nuoN</name>
    <name evidence="8" type="ordered locus">Ocepr_0665</name>
</gene>
<name>E4U833_OCEP5</name>
<keyword evidence="2 5" id="KW-0812">Transmembrane</keyword>
<dbReference type="GO" id="GO:0012505">
    <property type="term" value="C:endomembrane system"/>
    <property type="evidence" value="ECO:0007669"/>
    <property type="project" value="UniProtKB-SubCell"/>
</dbReference>
<dbReference type="HOGENOM" id="CLU_007100_1_5_0"/>
<keyword evidence="3 5" id="KW-1133">Transmembrane helix</keyword>
<dbReference type="KEGG" id="opr:Ocepr_0665"/>
<dbReference type="InterPro" id="IPR010096">
    <property type="entry name" value="NADH-Q_OxRdtase_suN/2"/>
</dbReference>
<comment type="subunit">
    <text evidence="5">NDH-1 is composed of 15 different subunits. Subunits NuoA, H, J, K, L, M, N constitute the membrane sector of the complex.</text>
</comment>
<keyword evidence="8" id="KW-0830">Ubiquinone</keyword>
<feature type="transmembrane region" description="Helical" evidence="5">
    <location>
        <begin position="151"/>
        <end position="171"/>
    </location>
</feature>
<dbReference type="OrthoDB" id="9807568at2"/>
<feature type="domain" description="NADH:quinone oxidoreductase/Mrp antiporter transmembrane" evidence="7">
    <location>
        <begin position="114"/>
        <end position="405"/>
    </location>
</feature>
<accession>E4U833</accession>
<protein>
    <recommendedName>
        <fullName evidence="5">NADH-quinone oxidoreductase subunit N</fullName>
        <ecNumber evidence="5">7.1.1.-</ecNumber>
    </recommendedName>
    <alternativeName>
        <fullName evidence="5">NADH dehydrogenase I subunit N</fullName>
    </alternativeName>
    <alternativeName>
        <fullName evidence="5">NDH-1 subunit N</fullName>
    </alternativeName>
</protein>
<reference evidence="8 9" key="2">
    <citation type="journal article" date="2011" name="Stand. Genomic Sci.">
        <title>Complete genome sequence of Oceanithermus profundus type strain (506).</title>
        <authorList>
            <person name="Pati A."/>
            <person name="Zhang X."/>
            <person name="Lapidus A."/>
            <person name="Nolan M."/>
            <person name="Lucas S."/>
            <person name="Del Rio T.G."/>
            <person name="Tice H."/>
            <person name="Cheng J.F."/>
            <person name="Tapia R."/>
            <person name="Han C."/>
            <person name="Goodwin L."/>
            <person name="Pitluck S."/>
            <person name="Liolios K."/>
            <person name="Pagani I."/>
            <person name="Ivanova N."/>
            <person name="Mavromatis K."/>
            <person name="Chen A."/>
            <person name="Palaniappan K."/>
            <person name="Hauser L."/>
            <person name="Jeffries C.D."/>
            <person name="Brambilla E.M."/>
            <person name="Rohl A."/>
            <person name="Mwirichia R."/>
            <person name="Rohde M."/>
            <person name="Tindall B.J."/>
            <person name="Sikorski J."/>
            <person name="Wirth R."/>
            <person name="Goker M."/>
            <person name="Woyke T."/>
            <person name="Detter J.C."/>
            <person name="Bristow J."/>
            <person name="Eisen J.A."/>
            <person name="Markowitz V."/>
            <person name="Hugenholtz P."/>
            <person name="Kyrpides N.C."/>
            <person name="Klenk H.P."/>
            <person name="Land M."/>
        </authorList>
    </citation>
    <scope>NUCLEOTIDE SEQUENCE [LARGE SCALE GENOMIC DNA]</scope>
    <source>
        <strain evidence="9">DSM 14977 / NBRC 100410 / VKM B-2274 / 506</strain>
    </source>
</reference>
<evidence type="ECO:0000259" key="7">
    <source>
        <dbReference type="Pfam" id="PF00361"/>
    </source>
</evidence>
<dbReference type="Proteomes" id="UP000008722">
    <property type="component" value="Chromosome"/>
</dbReference>
<dbReference type="HAMAP" id="MF_00445">
    <property type="entry name" value="NDH1_NuoN_1"/>
    <property type="match status" value="1"/>
</dbReference>
<dbReference type="GO" id="GO:0008137">
    <property type="term" value="F:NADH dehydrogenase (ubiquinone) activity"/>
    <property type="evidence" value="ECO:0007669"/>
    <property type="project" value="InterPro"/>
</dbReference>
<comment type="catalytic activity">
    <reaction evidence="5">
        <text>a quinone + NADH + 5 H(+)(in) = a quinol + NAD(+) + 4 H(+)(out)</text>
        <dbReference type="Rhea" id="RHEA:57888"/>
        <dbReference type="ChEBI" id="CHEBI:15378"/>
        <dbReference type="ChEBI" id="CHEBI:24646"/>
        <dbReference type="ChEBI" id="CHEBI:57540"/>
        <dbReference type="ChEBI" id="CHEBI:57945"/>
        <dbReference type="ChEBI" id="CHEBI:132124"/>
    </reaction>
</comment>
<dbReference type="GO" id="GO:0050136">
    <property type="term" value="F:NADH dehydrogenase (quinone) (non-electrogenic) activity"/>
    <property type="evidence" value="ECO:0007669"/>
    <property type="project" value="UniProtKB-UniRule"/>
</dbReference>
<feature type="transmembrane region" description="Helical" evidence="5">
    <location>
        <begin position="225"/>
        <end position="253"/>
    </location>
</feature>
<dbReference type="eggNOG" id="COG1007">
    <property type="taxonomic scope" value="Bacteria"/>
</dbReference>
<feature type="transmembrane region" description="Helical" evidence="5">
    <location>
        <begin position="191"/>
        <end position="213"/>
    </location>
</feature>
<dbReference type="EC" id="7.1.1.-" evidence="5"/>
<evidence type="ECO:0000256" key="2">
    <source>
        <dbReference type="ARBA" id="ARBA00022692"/>
    </source>
</evidence>
<keyword evidence="9" id="KW-1185">Reference proteome</keyword>
<keyword evidence="5" id="KW-1003">Cell membrane</keyword>
<dbReference type="GO" id="GO:0005886">
    <property type="term" value="C:plasma membrane"/>
    <property type="evidence" value="ECO:0007669"/>
    <property type="project" value="UniProtKB-SubCell"/>
</dbReference>
<feature type="transmembrane region" description="Helical" evidence="5">
    <location>
        <begin position="381"/>
        <end position="410"/>
    </location>
</feature>
<feature type="transmembrane region" description="Helical" evidence="5">
    <location>
        <begin position="259"/>
        <end position="280"/>
    </location>
</feature>
<feature type="transmembrane region" description="Helical" evidence="5">
    <location>
        <begin position="100"/>
        <end position="124"/>
    </location>
</feature>
<dbReference type="Pfam" id="PF00361">
    <property type="entry name" value="Proton_antipo_M"/>
    <property type="match status" value="1"/>
</dbReference>
<dbReference type="PANTHER" id="PTHR22773">
    <property type="entry name" value="NADH DEHYDROGENASE"/>
    <property type="match status" value="1"/>
</dbReference>
<feature type="transmembrane region" description="Helical" evidence="5">
    <location>
        <begin position="29"/>
        <end position="47"/>
    </location>
</feature>
<keyword evidence="5" id="KW-1278">Translocase</keyword>
<evidence type="ECO:0000313" key="8">
    <source>
        <dbReference type="EMBL" id="ADR36123.1"/>
    </source>
</evidence>
<dbReference type="GO" id="GO:0048038">
    <property type="term" value="F:quinone binding"/>
    <property type="evidence" value="ECO:0007669"/>
    <property type="project" value="UniProtKB-KW"/>
</dbReference>
<dbReference type="GO" id="GO:0042773">
    <property type="term" value="P:ATP synthesis coupled electron transport"/>
    <property type="evidence" value="ECO:0007669"/>
    <property type="project" value="InterPro"/>
</dbReference>
<feature type="transmembrane region" description="Helical" evidence="5">
    <location>
        <begin position="431"/>
        <end position="452"/>
    </location>
</feature>
<keyword evidence="5" id="KW-0520">NAD</keyword>
<organism evidence="8 9">
    <name type="scientific">Oceanithermus profundus (strain DSM 14977 / NBRC 100410 / VKM B-2274 / 506)</name>
    <dbReference type="NCBI Taxonomy" id="670487"/>
    <lineage>
        <taxon>Bacteria</taxon>
        <taxon>Thermotogati</taxon>
        <taxon>Deinococcota</taxon>
        <taxon>Deinococci</taxon>
        <taxon>Thermales</taxon>
        <taxon>Thermaceae</taxon>
        <taxon>Oceanithermus</taxon>
    </lineage>
</organism>
<feature type="transmembrane region" description="Helical" evidence="5">
    <location>
        <begin position="314"/>
        <end position="335"/>
    </location>
</feature>
<dbReference type="InterPro" id="IPR001750">
    <property type="entry name" value="ND/Mrp_TM"/>
</dbReference>
<comment type="similarity">
    <text evidence="5">Belongs to the complex I subunit 2 family.</text>
</comment>
<feature type="transmembrane region" description="Helical" evidence="5">
    <location>
        <begin position="355"/>
        <end position="375"/>
    </location>
</feature>
<keyword evidence="4 5" id="KW-0472">Membrane</keyword>
<evidence type="ECO:0000256" key="6">
    <source>
        <dbReference type="RuleBase" id="RU000320"/>
    </source>
</evidence>
<keyword evidence="5" id="KW-0813">Transport</keyword>
<dbReference type="EMBL" id="CP002361">
    <property type="protein sequence ID" value="ADR36123.1"/>
    <property type="molecule type" value="Genomic_DNA"/>
</dbReference>
<evidence type="ECO:0000256" key="1">
    <source>
        <dbReference type="ARBA" id="ARBA00004127"/>
    </source>
</evidence>
<dbReference type="AlphaFoldDB" id="E4U833"/>
<evidence type="ECO:0000313" key="9">
    <source>
        <dbReference type="Proteomes" id="UP000008722"/>
    </source>
</evidence>
<reference evidence="9" key="1">
    <citation type="submission" date="2010-11" db="EMBL/GenBank/DDBJ databases">
        <title>The complete sequence of chromosome of Oceanithermus profundus DSM 14977.</title>
        <authorList>
            <consortium name="US DOE Joint Genome Institute (JGI-PGF)"/>
            <person name="Lucas S."/>
            <person name="Copeland A."/>
            <person name="Lapidus A."/>
            <person name="Bruce D."/>
            <person name="Goodwin L."/>
            <person name="Pitluck S."/>
            <person name="Kyrpides N."/>
            <person name="Mavromatis K."/>
            <person name="Pagani I."/>
            <person name="Ivanova N."/>
            <person name="Zhang X."/>
            <person name="Brettin T."/>
            <person name="Detter J.C."/>
            <person name="Tapia R."/>
            <person name="Han C."/>
            <person name="Land M."/>
            <person name="Hauser L."/>
            <person name="Markowitz V."/>
            <person name="Cheng J.-F."/>
            <person name="Hugenholtz P."/>
            <person name="Woyke T."/>
            <person name="Wu D."/>
            <person name="Tindall B."/>
            <person name="Faehnrich R."/>
            <person name="Brambilla E."/>
            <person name="Klenk H.-P."/>
            <person name="Eisen J.A."/>
        </authorList>
    </citation>
    <scope>NUCLEOTIDE SEQUENCE [LARGE SCALE GENOMIC DNA]</scope>
    <source>
        <strain evidence="9">DSM 14977 / NBRC 100410 / VKM B-2274 / 506</strain>
    </source>
</reference>
<keyword evidence="5" id="KW-0874">Quinone</keyword>
<feature type="transmembrane region" description="Helical" evidence="5">
    <location>
        <begin position="287"/>
        <end position="308"/>
    </location>
</feature>
<evidence type="ECO:0000256" key="3">
    <source>
        <dbReference type="ARBA" id="ARBA00022989"/>
    </source>
</evidence>
<comment type="subcellular location">
    <subcellularLocation>
        <location evidence="5">Cell membrane</location>
        <topology evidence="5">Multi-pass membrane protein</topology>
    </subcellularLocation>
    <subcellularLocation>
        <location evidence="1">Endomembrane system</location>
        <topology evidence="1">Multi-pass membrane protein</topology>
    </subcellularLocation>
    <subcellularLocation>
        <location evidence="6">Membrane</location>
        <topology evidence="6">Multi-pass membrane protein</topology>
    </subcellularLocation>
</comment>
<dbReference type="RefSeq" id="WP_013457293.1">
    <property type="nucleotide sequence ID" value="NC_014761.1"/>
</dbReference>
<proteinExistence type="inferred from homology"/>